<keyword evidence="4" id="KW-1185">Reference proteome</keyword>
<reference evidence="3 4" key="1">
    <citation type="journal article" date="2021" name="Nat. Plants">
        <title>The Taxus genome provides insights into paclitaxel biosynthesis.</title>
        <authorList>
            <person name="Xiong X."/>
            <person name="Gou J."/>
            <person name="Liao Q."/>
            <person name="Li Y."/>
            <person name="Zhou Q."/>
            <person name="Bi G."/>
            <person name="Li C."/>
            <person name="Du R."/>
            <person name="Wang X."/>
            <person name="Sun T."/>
            <person name="Guo L."/>
            <person name="Liang H."/>
            <person name="Lu P."/>
            <person name="Wu Y."/>
            <person name="Zhang Z."/>
            <person name="Ro D.K."/>
            <person name="Shang Y."/>
            <person name="Huang S."/>
            <person name="Yan J."/>
        </authorList>
    </citation>
    <scope>NUCLEOTIDE SEQUENCE [LARGE SCALE GENOMIC DNA]</scope>
    <source>
        <strain evidence="3">Ta-2019</strain>
    </source>
</reference>
<evidence type="ECO:0000313" key="4">
    <source>
        <dbReference type="Proteomes" id="UP000824469"/>
    </source>
</evidence>
<gene>
    <name evidence="3" type="ORF">KI387_004574</name>
</gene>
<sequence length="228" mass="24621">QLVETMELFFHGRMLNSVIMIIVLASEIVWNECAFCNGDGRTALVTGMVFCDQCSLGSLSALSHPLAGAEVSLQCKQGMATASFVASTDENGVFSISVEEEEYGFQRRCTVQLGRSNDEHCQVPTDIAGGVSGATISIDGSSYTERALYFVGPLAYRVNHPSEACNCDRLNLKSRHGIRLQSSLLKASSSRGLKTVDRMPTIPSTAATMPSTPFSRTNPPSYNQAYTS</sequence>
<dbReference type="EMBL" id="JAHRHJ020000002">
    <property type="protein sequence ID" value="KAH9324396.1"/>
    <property type="molecule type" value="Genomic_DNA"/>
</dbReference>
<keyword evidence="1" id="KW-0732">Signal</keyword>
<evidence type="ECO:0000256" key="1">
    <source>
        <dbReference type="ARBA" id="ARBA00022729"/>
    </source>
</evidence>
<evidence type="ECO:0000313" key="3">
    <source>
        <dbReference type="EMBL" id="KAH9324396.1"/>
    </source>
</evidence>
<dbReference type="PANTHER" id="PTHR33470">
    <property type="entry name" value="OS01G0164075 PROTEIN"/>
    <property type="match status" value="1"/>
</dbReference>
<accession>A0AA38LI20</accession>
<name>A0AA38LI20_TAXCH</name>
<comment type="caution">
    <text evidence="3">The sequence shown here is derived from an EMBL/GenBank/DDBJ whole genome shotgun (WGS) entry which is preliminary data.</text>
</comment>
<feature type="region of interest" description="Disordered" evidence="2">
    <location>
        <begin position="203"/>
        <end position="228"/>
    </location>
</feature>
<dbReference type="Pfam" id="PF01190">
    <property type="entry name" value="Pollen_Ole_e_1"/>
    <property type="match status" value="1"/>
</dbReference>
<evidence type="ECO:0000256" key="2">
    <source>
        <dbReference type="SAM" id="MobiDB-lite"/>
    </source>
</evidence>
<organism evidence="3 4">
    <name type="scientific">Taxus chinensis</name>
    <name type="common">Chinese yew</name>
    <name type="synonym">Taxus wallichiana var. chinensis</name>
    <dbReference type="NCBI Taxonomy" id="29808"/>
    <lineage>
        <taxon>Eukaryota</taxon>
        <taxon>Viridiplantae</taxon>
        <taxon>Streptophyta</taxon>
        <taxon>Embryophyta</taxon>
        <taxon>Tracheophyta</taxon>
        <taxon>Spermatophyta</taxon>
        <taxon>Pinopsida</taxon>
        <taxon>Pinidae</taxon>
        <taxon>Conifers II</taxon>
        <taxon>Cupressales</taxon>
        <taxon>Taxaceae</taxon>
        <taxon>Taxus</taxon>
    </lineage>
</organism>
<dbReference type="Proteomes" id="UP000824469">
    <property type="component" value="Unassembled WGS sequence"/>
</dbReference>
<proteinExistence type="predicted"/>
<dbReference type="AlphaFoldDB" id="A0AA38LI20"/>
<dbReference type="PANTHER" id="PTHR33470:SF27">
    <property type="entry name" value="OS01G0899700 PROTEIN"/>
    <property type="match status" value="1"/>
</dbReference>
<protein>
    <recommendedName>
        <fullName evidence="5">Pollen Ole e 1 allergen and extensin family protein</fullName>
    </recommendedName>
</protein>
<feature type="non-terminal residue" evidence="3">
    <location>
        <position position="1"/>
    </location>
</feature>
<evidence type="ECO:0008006" key="5">
    <source>
        <dbReference type="Google" id="ProtNLM"/>
    </source>
</evidence>